<dbReference type="NCBIfam" id="TIGR00287">
    <property type="entry name" value="cas1"/>
    <property type="match status" value="1"/>
</dbReference>
<dbReference type="Gene3D" id="3.100.10.20">
    <property type="entry name" value="CRISPR-associated endonuclease Cas1, N-terminal domain"/>
    <property type="match status" value="1"/>
</dbReference>
<dbReference type="GO" id="GO:0046872">
    <property type="term" value="F:metal ion binding"/>
    <property type="evidence" value="ECO:0007669"/>
    <property type="project" value="UniProtKB-UniRule"/>
</dbReference>
<dbReference type="PANTHER" id="PTHR43219:SF1">
    <property type="entry name" value="CRISPR-ASSOCIATED ENDONUCLEASE CAS1"/>
    <property type="match status" value="1"/>
</dbReference>
<dbReference type="InterPro" id="IPR042206">
    <property type="entry name" value="CRISPR-assoc_Cas1_C"/>
</dbReference>
<dbReference type="GO" id="GO:0003677">
    <property type="term" value="F:DNA binding"/>
    <property type="evidence" value="ECO:0007669"/>
    <property type="project" value="UniProtKB-KW"/>
</dbReference>
<dbReference type="Gene3D" id="1.20.120.920">
    <property type="entry name" value="CRISPR-associated endonuclease Cas1, C-terminal domain"/>
    <property type="match status" value="1"/>
</dbReference>
<evidence type="ECO:0000256" key="1">
    <source>
        <dbReference type="ARBA" id="ARBA00022722"/>
    </source>
</evidence>
<dbReference type="PANTHER" id="PTHR43219">
    <property type="entry name" value="CRISPR-ASSOCIATED ENDONUCLEASE CAS1"/>
    <property type="match status" value="1"/>
</dbReference>
<keyword evidence="5 9" id="KW-0460">Magnesium</keyword>
<evidence type="ECO:0000256" key="9">
    <source>
        <dbReference type="HAMAP-Rule" id="MF_01470"/>
    </source>
</evidence>
<comment type="cofactor">
    <cofactor evidence="9">
        <name>Mg(2+)</name>
        <dbReference type="ChEBI" id="CHEBI:18420"/>
    </cofactor>
    <cofactor evidence="9">
        <name>Mn(2+)</name>
        <dbReference type="ChEBI" id="CHEBI:29035"/>
    </cofactor>
</comment>
<evidence type="ECO:0000256" key="3">
    <source>
        <dbReference type="ARBA" id="ARBA00022759"/>
    </source>
</evidence>
<organism evidence="10 11">
    <name type="scientific">Picrophilus torridus (strain ATCC 700027 / DSM 9790 / JCM 10055 / NBRC 100828 / KAW 2/3)</name>
    <dbReference type="NCBI Taxonomy" id="1122961"/>
    <lineage>
        <taxon>Archaea</taxon>
        <taxon>Methanobacteriati</taxon>
        <taxon>Thermoplasmatota</taxon>
        <taxon>Thermoplasmata</taxon>
        <taxon>Thermoplasmatales</taxon>
        <taxon>Picrophilaceae</taxon>
        <taxon>Picrophilus</taxon>
    </lineage>
</organism>
<dbReference type="GO" id="GO:0004520">
    <property type="term" value="F:DNA endonuclease activity"/>
    <property type="evidence" value="ECO:0007669"/>
    <property type="project" value="InterPro"/>
</dbReference>
<dbReference type="GO" id="GO:0043571">
    <property type="term" value="P:maintenance of CRISPR repeat elements"/>
    <property type="evidence" value="ECO:0007669"/>
    <property type="project" value="UniProtKB-UniRule"/>
</dbReference>
<evidence type="ECO:0000313" key="11">
    <source>
        <dbReference type="Proteomes" id="UP000192315"/>
    </source>
</evidence>
<feature type="binding site" evidence="9">
    <location>
        <position position="237"/>
    </location>
    <ligand>
        <name>Mn(2+)</name>
        <dbReference type="ChEBI" id="CHEBI:29035"/>
    </ligand>
</feature>
<keyword evidence="11" id="KW-1185">Reference proteome</keyword>
<dbReference type="Proteomes" id="UP000192315">
    <property type="component" value="Unassembled WGS sequence"/>
</dbReference>
<gene>
    <name evidence="9" type="primary">cas1</name>
    <name evidence="10" type="ORF">SAMN02745355_1325</name>
</gene>
<dbReference type="AlphaFoldDB" id="A0A8G2L7R6"/>
<keyword evidence="3 9" id="KW-0255">Endonuclease</keyword>
<keyword evidence="2 9" id="KW-0479">Metal-binding</keyword>
<dbReference type="EC" id="3.1.-.-" evidence="9"/>
<keyword evidence="4 9" id="KW-0378">Hydrolase</keyword>
<comment type="subunit">
    <text evidence="9">Homodimer, forms a heterotetramer with a Cas2 homodimer.</text>
</comment>
<sequence length="330" mass="38973">MKKSIYIFSSGNLKRDENTILIENQDGRKYIPIENTSEIYAFGEINFNTRLLNYLSEKGILIHYFNYYGYYSGSIYPREHLSSGAVILNQVKYYIDSSKRLEIARLIEKGAVDNILINLKYYNNRGRDLDQVIEKIEHLKESFDTQNDINSLMLVEAKIRELYYYSFNEIISNKNFSFERRTKRPPKDNINSMLSFVNSILYTTILGEIYKTHMDPRIGYLHETNFRRFTLNLDISEIFKPIIADRVIFKLINENIIKESNFNKIENIVSIDNTGKKSIIEELDKKLETTISYPGIPHKVSYRRLIRLEVYKLEKHILGDKLYVPYKSGW</sequence>
<name>A0A8G2L7R6_PICTO</name>
<reference evidence="10 11" key="1">
    <citation type="submission" date="2017-04" db="EMBL/GenBank/DDBJ databases">
        <authorList>
            <person name="Varghese N."/>
            <person name="Submissions S."/>
        </authorList>
    </citation>
    <scope>NUCLEOTIDE SEQUENCE [LARGE SCALE GENOMIC DNA]</scope>
    <source>
        <strain evidence="10 11">DSM 9789</strain>
    </source>
</reference>
<keyword evidence="1 9" id="KW-0540">Nuclease</keyword>
<evidence type="ECO:0000256" key="7">
    <source>
        <dbReference type="ARBA" id="ARBA00023125"/>
    </source>
</evidence>
<feature type="binding site" evidence="9">
    <location>
        <position position="222"/>
    </location>
    <ligand>
        <name>Mn(2+)</name>
        <dbReference type="ChEBI" id="CHEBI:29035"/>
    </ligand>
</feature>
<proteinExistence type="inferred from homology"/>
<evidence type="ECO:0000256" key="2">
    <source>
        <dbReference type="ARBA" id="ARBA00022723"/>
    </source>
</evidence>
<evidence type="ECO:0000313" key="10">
    <source>
        <dbReference type="EMBL" id="SMD31392.1"/>
    </source>
</evidence>
<evidence type="ECO:0000256" key="6">
    <source>
        <dbReference type="ARBA" id="ARBA00023118"/>
    </source>
</evidence>
<comment type="similarity">
    <text evidence="9">Belongs to the CRISPR-associated endonuclease Cas1 family.</text>
</comment>
<dbReference type="HAMAP" id="MF_01470">
    <property type="entry name" value="Cas1"/>
    <property type="match status" value="1"/>
</dbReference>
<dbReference type="GO" id="GO:0051607">
    <property type="term" value="P:defense response to virus"/>
    <property type="evidence" value="ECO:0007669"/>
    <property type="project" value="UniProtKB-UniRule"/>
</dbReference>
<feature type="binding site" evidence="9">
    <location>
        <position position="156"/>
    </location>
    <ligand>
        <name>Mn(2+)</name>
        <dbReference type="ChEBI" id="CHEBI:29035"/>
    </ligand>
</feature>
<protein>
    <recommendedName>
        <fullName evidence="9">CRISPR-associated endonuclease Cas1</fullName>
        <ecNumber evidence="9">3.1.-.-</ecNumber>
    </recommendedName>
</protein>
<dbReference type="EMBL" id="FWYE01000004">
    <property type="protein sequence ID" value="SMD31392.1"/>
    <property type="molecule type" value="Genomic_DNA"/>
</dbReference>
<keyword evidence="7 9" id="KW-0238">DNA-binding</keyword>
<keyword evidence="8 9" id="KW-0464">Manganese</keyword>
<dbReference type="NCBIfam" id="TIGR03641">
    <property type="entry name" value="cas1_HMARI"/>
    <property type="match status" value="1"/>
</dbReference>
<evidence type="ECO:0000256" key="8">
    <source>
        <dbReference type="ARBA" id="ARBA00023211"/>
    </source>
</evidence>
<dbReference type="GO" id="GO:0016787">
    <property type="term" value="F:hydrolase activity"/>
    <property type="evidence" value="ECO:0007669"/>
    <property type="project" value="UniProtKB-KW"/>
</dbReference>
<keyword evidence="6 9" id="KW-0051">Antiviral defense</keyword>
<dbReference type="Pfam" id="PF01867">
    <property type="entry name" value="Cas_Cas1"/>
    <property type="match status" value="1"/>
</dbReference>
<dbReference type="RefSeq" id="WP_084273226.1">
    <property type="nucleotide sequence ID" value="NZ_FWYE01000004.1"/>
</dbReference>
<comment type="caution">
    <text evidence="10">The sequence shown here is derived from an EMBL/GenBank/DDBJ whole genome shotgun (WGS) entry which is preliminary data.</text>
</comment>
<dbReference type="InterPro" id="IPR019858">
    <property type="entry name" value="CRISPR-assoc_Cas1_HMARI/TNEAP"/>
</dbReference>
<accession>A0A8G2L7R6</accession>
<evidence type="ECO:0000256" key="5">
    <source>
        <dbReference type="ARBA" id="ARBA00022842"/>
    </source>
</evidence>
<dbReference type="InterPro" id="IPR002729">
    <property type="entry name" value="CRISPR-assoc_Cas1"/>
</dbReference>
<comment type="function">
    <text evidence="9">CRISPR (clustered regularly interspaced short palindromic repeat), is an adaptive immune system that provides protection against mobile genetic elements (viruses, transposable elements and conjugative plasmids). CRISPR clusters contain spacers, sequences complementary to antecedent mobile elements, and target invading nucleic acids. CRISPR clusters are transcribed and processed into CRISPR RNA (crRNA). Acts as a dsDNA endonuclease. Involved in the integration of spacer DNA into the CRISPR cassette.</text>
</comment>
<dbReference type="InterPro" id="IPR042211">
    <property type="entry name" value="CRISPR-assoc_Cas1_N"/>
</dbReference>
<evidence type="ECO:0000256" key="4">
    <source>
        <dbReference type="ARBA" id="ARBA00022801"/>
    </source>
</evidence>